<name>A0A2P6MT65_9EUKA</name>
<accession>A0A2P6MT65</accession>
<sequence length="55" mass="5929">MEAINSKAVGSLIQGIGEDNYSDLSLQIQISDEGAKRRRGHNLSIFGIFVAHIAS</sequence>
<keyword evidence="2" id="KW-1185">Reference proteome</keyword>
<gene>
    <name evidence="1" type="ORF">PROFUN_16019</name>
</gene>
<dbReference type="EMBL" id="MDYQ01000432">
    <property type="protein sequence ID" value="PRP74901.1"/>
    <property type="molecule type" value="Genomic_DNA"/>
</dbReference>
<organism evidence="1 2">
    <name type="scientific">Planoprotostelium fungivorum</name>
    <dbReference type="NCBI Taxonomy" id="1890364"/>
    <lineage>
        <taxon>Eukaryota</taxon>
        <taxon>Amoebozoa</taxon>
        <taxon>Evosea</taxon>
        <taxon>Variosea</taxon>
        <taxon>Cavosteliida</taxon>
        <taxon>Cavosteliaceae</taxon>
        <taxon>Planoprotostelium</taxon>
    </lineage>
</organism>
<dbReference type="InParanoid" id="A0A2P6MT65"/>
<evidence type="ECO:0000313" key="2">
    <source>
        <dbReference type="Proteomes" id="UP000241769"/>
    </source>
</evidence>
<comment type="caution">
    <text evidence="1">The sequence shown here is derived from an EMBL/GenBank/DDBJ whole genome shotgun (WGS) entry which is preliminary data.</text>
</comment>
<dbReference type="AlphaFoldDB" id="A0A2P6MT65"/>
<dbReference type="Proteomes" id="UP000241769">
    <property type="component" value="Unassembled WGS sequence"/>
</dbReference>
<proteinExistence type="predicted"/>
<reference evidence="1 2" key="1">
    <citation type="journal article" date="2018" name="Genome Biol. Evol.">
        <title>Multiple Roots of Fruiting Body Formation in Amoebozoa.</title>
        <authorList>
            <person name="Hillmann F."/>
            <person name="Forbes G."/>
            <person name="Novohradska S."/>
            <person name="Ferling I."/>
            <person name="Riege K."/>
            <person name="Groth M."/>
            <person name="Westermann M."/>
            <person name="Marz M."/>
            <person name="Spaller T."/>
            <person name="Winckler T."/>
            <person name="Schaap P."/>
            <person name="Glockner G."/>
        </authorList>
    </citation>
    <scope>NUCLEOTIDE SEQUENCE [LARGE SCALE GENOMIC DNA]</scope>
    <source>
        <strain evidence="1 2">Jena</strain>
    </source>
</reference>
<protein>
    <submittedName>
        <fullName evidence="1">Uncharacterized protein</fullName>
    </submittedName>
</protein>
<evidence type="ECO:0000313" key="1">
    <source>
        <dbReference type="EMBL" id="PRP74901.1"/>
    </source>
</evidence>